<organism evidence="2 3">
    <name type="scientific">Champsocephalus gunnari</name>
    <name type="common">Mackerel icefish</name>
    <dbReference type="NCBI Taxonomy" id="52237"/>
    <lineage>
        <taxon>Eukaryota</taxon>
        <taxon>Metazoa</taxon>
        <taxon>Chordata</taxon>
        <taxon>Craniata</taxon>
        <taxon>Vertebrata</taxon>
        <taxon>Euteleostomi</taxon>
        <taxon>Actinopterygii</taxon>
        <taxon>Neopterygii</taxon>
        <taxon>Teleostei</taxon>
        <taxon>Neoteleostei</taxon>
        <taxon>Acanthomorphata</taxon>
        <taxon>Eupercaria</taxon>
        <taxon>Perciformes</taxon>
        <taxon>Notothenioidei</taxon>
        <taxon>Channichthyidae</taxon>
        <taxon>Champsocephalus</taxon>
    </lineage>
</organism>
<name>A0AAN8HXH3_CHAGU</name>
<dbReference type="AlphaFoldDB" id="A0AAN8HXH3"/>
<accession>A0AAN8HXH3</accession>
<feature type="region of interest" description="Disordered" evidence="1">
    <location>
        <begin position="59"/>
        <end position="78"/>
    </location>
</feature>
<keyword evidence="3" id="KW-1185">Reference proteome</keyword>
<dbReference type="EMBL" id="JAURVH010001516">
    <property type="protein sequence ID" value="KAK5931417.1"/>
    <property type="molecule type" value="Genomic_DNA"/>
</dbReference>
<proteinExistence type="predicted"/>
<dbReference type="Proteomes" id="UP001331515">
    <property type="component" value="Unassembled WGS sequence"/>
</dbReference>
<gene>
    <name evidence="2" type="ORF">CgunFtcFv8_027566</name>
</gene>
<feature type="region of interest" description="Disordered" evidence="1">
    <location>
        <begin position="130"/>
        <end position="157"/>
    </location>
</feature>
<feature type="compositionally biased region" description="Acidic residues" evidence="1">
    <location>
        <begin position="66"/>
        <end position="76"/>
    </location>
</feature>
<comment type="caution">
    <text evidence="2">The sequence shown here is derived from an EMBL/GenBank/DDBJ whole genome shotgun (WGS) entry which is preliminary data.</text>
</comment>
<sequence length="201" mass="22115">MFWWSQDVLVESGCSGEVQLNRSVLRLRLSVCPQEYLSRLRQIRLQNFNERQQIKARLRGEKYDSDGSDSQESSEEAELKRKKIEALKAQANTRAAVLREQLEKKRVEALEREKRAWEEHLAARGVKPGVAAAGHVASSSSSSSDPPQTSQPDAAAAAAEAISMTAALKNVGAVTPLKEKSAQPETAAVLQVRARCISMIC</sequence>
<reference evidence="2 3" key="1">
    <citation type="journal article" date="2023" name="Mol. Biol. Evol.">
        <title>Genomics of Secondarily Temperate Adaptation in the Only Non-Antarctic Icefish.</title>
        <authorList>
            <person name="Rivera-Colon A.G."/>
            <person name="Rayamajhi N."/>
            <person name="Minhas B.F."/>
            <person name="Madrigal G."/>
            <person name="Bilyk K.T."/>
            <person name="Yoon V."/>
            <person name="Hune M."/>
            <person name="Gregory S."/>
            <person name="Cheng C.H.C."/>
            <person name="Catchen J.M."/>
        </authorList>
    </citation>
    <scope>NUCLEOTIDE SEQUENCE [LARGE SCALE GENOMIC DNA]</scope>
    <source>
        <tissue evidence="2">White muscle</tissue>
    </source>
</reference>
<evidence type="ECO:0000313" key="2">
    <source>
        <dbReference type="EMBL" id="KAK5931417.1"/>
    </source>
</evidence>
<evidence type="ECO:0000256" key="1">
    <source>
        <dbReference type="SAM" id="MobiDB-lite"/>
    </source>
</evidence>
<evidence type="ECO:0000313" key="3">
    <source>
        <dbReference type="Proteomes" id="UP001331515"/>
    </source>
</evidence>
<protein>
    <submittedName>
        <fullName evidence="2">Uncharacterized protein</fullName>
    </submittedName>
</protein>